<dbReference type="CDD" id="cd06261">
    <property type="entry name" value="TM_PBP2"/>
    <property type="match status" value="1"/>
</dbReference>
<dbReference type="PROSITE" id="PS50928">
    <property type="entry name" value="ABC_TM1"/>
    <property type="match status" value="1"/>
</dbReference>
<keyword evidence="6 7" id="KW-0472">Membrane</keyword>
<dbReference type="InterPro" id="IPR050366">
    <property type="entry name" value="BP-dependent_transpt_permease"/>
</dbReference>
<feature type="transmembrane region" description="Helical" evidence="7">
    <location>
        <begin position="243"/>
        <end position="265"/>
    </location>
</feature>
<dbReference type="Pfam" id="PF00528">
    <property type="entry name" value="BPD_transp_1"/>
    <property type="match status" value="1"/>
</dbReference>
<accession>A0A6J6KAP4</accession>
<evidence type="ECO:0000256" key="7">
    <source>
        <dbReference type="SAM" id="Phobius"/>
    </source>
</evidence>
<dbReference type="GO" id="GO:0005886">
    <property type="term" value="C:plasma membrane"/>
    <property type="evidence" value="ECO:0007669"/>
    <property type="project" value="UniProtKB-SubCell"/>
</dbReference>
<keyword evidence="2" id="KW-0813">Transport</keyword>
<dbReference type="InterPro" id="IPR035906">
    <property type="entry name" value="MetI-like_sf"/>
</dbReference>
<evidence type="ECO:0000256" key="2">
    <source>
        <dbReference type="ARBA" id="ARBA00022448"/>
    </source>
</evidence>
<proteinExistence type="predicted"/>
<dbReference type="GO" id="GO:0055085">
    <property type="term" value="P:transmembrane transport"/>
    <property type="evidence" value="ECO:0007669"/>
    <property type="project" value="InterPro"/>
</dbReference>
<evidence type="ECO:0000256" key="4">
    <source>
        <dbReference type="ARBA" id="ARBA00022692"/>
    </source>
</evidence>
<keyword evidence="5 7" id="KW-1133">Transmembrane helix</keyword>
<keyword evidence="3" id="KW-1003">Cell membrane</keyword>
<feature type="transmembrane region" description="Helical" evidence="7">
    <location>
        <begin position="190"/>
        <end position="211"/>
    </location>
</feature>
<keyword evidence="4 7" id="KW-0812">Transmembrane</keyword>
<evidence type="ECO:0000313" key="9">
    <source>
        <dbReference type="EMBL" id="CAB4646881.1"/>
    </source>
</evidence>
<evidence type="ECO:0000256" key="6">
    <source>
        <dbReference type="ARBA" id="ARBA00023136"/>
    </source>
</evidence>
<protein>
    <submittedName>
        <fullName evidence="9">Unannotated protein</fullName>
    </submittedName>
</protein>
<sequence length="280" mass="30128">MKEKTWFSYYLKSISGVIGGILVLVMFTISILSALGITPHDPLIQDPVNALQGPSAQYWFGTDQFGRDILSRCMDGMRRSMLVSVVAVSIATLVGVILGIVGGYFGKFLDGFVVRFSDVIFAFPAILLALAIVNSLGNSWIDTSLAIAVVYTPIFIRVARGPVLSVKEMDYVKAVRILGFSTPKVLFSHILPNVLPPIVIQVALSMSWAILTESGLSFLGLGTQPPDASLGLMVSEAQSLAAFAWWTLAFPSLFITIAVVGLNLVGDGLRDSLDPARRSS</sequence>
<gene>
    <name evidence="9" type="ORF">UFOPK2243_00200</name>
</gene>
<reference evidence="9" key="1">
    <citation type="submission" date="2020-05" db="EMBL/GenBank/DDBJ databases">
        <authorList>
            <person name="Chiriac C."/>
            <person name="Salcher M."/>
            <person name="Ghai R."/>
            <person name="Kavagutti S V."/>
        </authorList>
    </citation>
    <scope>NUCLEOTIDE SEQUENCE</scope>
</reference>
<dbReference type="AlphaFoldDB" id="A0A6J6KAP4"/>
<evidence type="ECO:0000259" key="8">
    <source>
        <dbReference type="PROSITE" id="PS50928"/>
    </source>
</evidence>
<dbReference type="SUPFAM" id="SSF161098">
    <property type="entry name" value="MetI-like"/>
    <property type="match status" value="1"/>
</dbReference>
<evidence type="ECO:0000256" key="1">
    <source>
        <dbReference type="ARBA" id="ARBA00004651"/>
    </source>
</evidence>
<dbReference type="Gene3D" id="1.10.3720.10">
    <property type="entry name" value="MetI-like"/>
    <property type="match status" value="1"/>
</dbReference>
<feature type="transmembrane region" description="Helical" evidence="7">
    <location>
        <begin position="9"/>
        <end position="37"/>
    </location>
</feature>
<dbReference type="EMBL" id="CAEZWL010000003">
    <property type="protein sequence ID" value="CAB4646881.1"/>
    <property type="molecule type" value="Genomic_DNA"/>
</dbReference>
<feature type="transmembrane region" description="Helical" evidence="7">
    <location>
        <begin position="112"/>
        <end position="133"/>
    </location>
</feature>
<organism evidence="9">
    <name type="scientific">freshwater metagenome</name>
    <dbReference type="NCBI Taxonomy" id="449393"/>
    <lineage>
        <taxon>unclassified sequences</taxon>
        <taxon>metagenomes</taxon>
        <taxon>ecological metagenomes</taxon>
    </lineage>
</organism>
<dbReference type="PANTHER" id="PTHR43386:SF1">
    <property type="entry name" value="D,D-DIPEPTIDE TRANSPORT SYSTEM PERMEASE PROTEIN DDPC-RELATED"/>
    <property type="match status" value="1"/>
</dbReference>
<evidence type="ECO:0000256" key="3">
    <source>
        <dbReference type="ARBA" id="ARBA00022475"/>
    </source>
</evidence>
<feature type="domain" description="ABC transmembrane type-1" evidence="8">
    <location>
        <begin position="77"/>
        <end position="266"/>
    </location>
</feature>
<name>A0A6J6KAP4_9ZZZZ</name>
<feature type="transmembrane region" description="Helical" evidence="7">
    <location>
        <begin position="81"/>
        <end position="105"/>
    </location>
</feature>
<comment type="subcellular location">
    <subcellularLocation>
        <location evidence="1">Cell membrane</location>
        <topology evidence="1">Multi-pass membrane protein</topology>
    </subcellularLocation>
</comment>
<dbReference type="PANTHER" id="PTHR43386">
    <property type="entry name" value="OLIGOPEPTIDE TRANSPORT SYSTEM PERMEASE PROTEIN APPC"/>
    <property type="match status" value="1"/>
</dbReference>
<evidence type="ECO:0000256" key="5">
    <source>
        <dbReference type="ARBA" id="ARBA00022989"/>
    </source>
</evidence>
<dbReference type="InterPro" id="IPR000515">
    <property type="entry name" value="MetI-like"/>
</dbReference>